<gene>
    <name evidence="1" type="ORF">PoB_000984700</name>
</gene>
<evidence type="ECO:0000313" key="1">
    <source>
        <dbReference type="EMBL" id="GFN83341.1"/>
    </source>
</evidence>
<keyword evidence="2" id="KW-1185">Reference proteome</keyword>
<sequence length="131" mass="14471">MRYRLVCFTYCYPLHLSTLAFRWHPHSVGALFVVKCNPYKGGIDPWGLGGDGPAKVAVTQDTSLDTSFSRNRSIAQPAGHFLRIGLESISERSPILCCEYSSGVHWSFAQCVPLVGLRGVRGAEYKTFSVT</sequence>
<evidence type="ECO:0000313" key="2">
    <source>
        <dbReference type="Proteomes" id="UP000735302"/>
    </source>
</evidence>
<accession>A0AAV3YKB8</accession>
<dbReference type="Proteomes" id="UP000735302">
    <property type="component" value="Unassembled WGS sequence"/>
</dbReference>
<comment type="caution">
    <text evidence="1">The sequence shown here is derived from an EMBL/GenBank/DDBJ whole genome shotgun (WGS) entry which is preliminary data.</text>
</comment>
<dbReference type="AlphaFoldDB" id="A0AAV3YKB8"/>
<dbReference type="EMBL" id="BLXT01001156">
    <property type="protein sequence ID" value="GFN83341.1"/>
    <property type="molecule type" value="Genomic_DNA"/>
</dbReference>
<reference evidence="1 2" key="1">
    <citation type="journal article" date="2021" name="Elife">
        <title>Chloroplast acquisition without the gene transfer in kleptoplastic sea slugs, Plakobranchus ocellatus.</title>
        <authorList>
            <person name="Maeda T."/>
            <person name="Takahashi S."/>
            <person name="Yoshida T."/>
            <person name="Shimamura S."/>
            <person name="Takaki Y."/>
            <person name="Nagai Y."/>
            <person name="Toyoda A."/>
            <person name="Suzuki Y."/>
            <person name="Arimoto A."/>
            <person name="Ishii H."/>
            <person name="Satoh N."/>
            <person name="Nishiyama T."/>
            <person name="Hasebe M."/>
            <person name="Maruyama T."/>
            <person name="Minagawa J."/>
            <person name="Obokata J."/>
            <person name="Shigenobu S."/>
        </authorList>
    </citation>
    <scope>NUCLEOTIDE SEQUENCE [LARGE SCALE GENOMIC DNA]</scope>
</reference>
<name>A0AAV3YKB8_9GAST</name>
<protein>
    <submittedName>
        <fullName evidence="1">Uncharacterized protein</fullName>
    </submittedName>
</protein>
<organism evidence="1 2">
    <name type="scientific">Plakobranchus ocellatus</name>
    <dbReference type="NCBI Taxonomy" id="259542"/>
    <lineage>
        <taxon>Eukaryota</taxon>
        <taxon>Metazoa</taxon>
        <taxon>Spiralia</taxon>
        <taxon>Lophotrochozoa</taxon>
        <taxon>Mollusca</taxon>
        <taxon>Gastropoda</taxon>
        <taxon>Heterobranchia</taxon>
        <taxon>Euthyneura</taxon>
        <taxon>Panpulmonata</taxon>
        <taxon>Sacoglossa</taxon>
        <taxon>Placobranchoidea</taxon>
        <taxon>Plakobranchidae</taxon>
        <taxon>Plakobranchus</taxon>
    </lineage>
</organism>
<proteinExistence type="predicted"/>